<dbReference type="InterPro" id="IPR011330">
    <property type="entry name" value="Glyco_hydro/deAcase_b/a-brl"/>
</dbReference>
<dbReference type="PANTHER" id="PTHR34216">
    <property type="match status" value="1"/>
</dbReference>
<dbReference type="PANTHER" id="PTHR34216:SF3">
    <property type="entry name" value="POLY-BETA-1,6-N-ACETYL-D-GLUCOSAMINE N-DEACETYLASE"/>
    <property type="match status" value="1"/>
</dbReference>
<organism evidence="4">
    <name type="scientific">hydrothermal vent metagenome</name>
    <dbReference type="NCBI Taxonomy" id="652676"/>
    <lineage>
        <taxon>unclassified sequences</taxon>
        <taxon>metagenomes</taxon>
        <taxon>ecological metagenomes</taxon>
    </lineage>
</organism>
<dbReference type="Pfam" id="PF01522">
    <property type="entry name" value="Polysacc_deac_1"/>
    <property type="match status" value="1"/>
</dbReference>
<evidence type="ECO:0000256" key="1">
    <source>
        <dbReference type="ARBA" id="ARBA00004613"/>
    </source>
</evidence>
<evidence type="ECO:0000313" key="4">
    <source>
        <dbReference type="EMBL" id="VAW65956.1"/>
    </source>
</evidence>
<keyword evidence="2" id="KW-0732">Signal</keyword>
<dbReference type="CDD" id="cd10918">
    <property type="entry name" value="CE4_NodB_like_5s_6s"/>
    <property type="match status" value="1"/>
</dbReference>
<reference evidence="4" key="1">
    <citation type="submission" date="2018-06" db="EMBL/GenBank/DDBJ databases">
        <authorList>
            <person name="Zhirakovskaya E."/>
        </authorList>
    </citation>
    <scope>NUCLEOTIDE SEQUENCE</scope>
</reference>
<comment type="subcellular location">
    <subcellularLocation>
        <location evidence="1">Secreted</location>
    </subcellularLocation>
</comment>
<dbReference type="GO" id="GO:0005975">
    <property type="term" value="P:carbohydrate metabolic process"/>
    <property type="evidence" value="ECO:0007669"/>
    <property type="project" value="InterPro"/>
</dbReference>
<dbReference type="SUPFAM" id="SSF88713">
    <property type="entry name" value="Glycoside hydrolase/deacetylase"/>
    <property type="match status" value="1"/>
</dbReference>
<evidence type="ECO:0000256" key="2">
    <source>
        <dbReference type="ARBA" id="ARBA00022729"/>
    </source>
</evidence>
<proteinExistence type="predicted"/>
<dbReference type="InterPro" id="IPR051398">
    <property type="entry name" value="Polysacch_Deacetylase"/>
</dbReference>
<evidence type="ECO:0000259" key="3">
    <source>
        <dbReference type="PROSITE" id="PS51677"/>
    </source>
</evidence>
<feature type="domain" description="NodB homology" evidence="3">
    <location>
        <begin position="95"/>
        <end position="342"/>
    </location>
</feature>
<dbReference type="EMBL" id="UOFI01000071">
    <property type="protein sequence ID" value="VAW65956.1"/>
    <property type="molecule type" value="Genomic_DNA"/>
</dbReference>
<dbReference type="InterPro" id="IPR002509">
    <property type="entry name" value="NODB_dom"/>
</dbReference>
<dbReference type="Gene3D" id="3.20.20.370">
    <property type="entry name" value="Glycoside hydrolase/deacetylase"/>
    <property type="match status" value="1"/>
</dbReference>
<protein>
    <submittedName>
        <fullName evidence="4">Polysaccharide deacetylase</fullName>
    </submittedName>
</protein>
<dbReference type="GO" id="GO:0016810">
    <property type="term" value="F:hydrolase activity, acting on carbon-nitrogen (but not peptide) bonds"/>
    <property type="evidence" value="ECO:0007669"/>
    <property type="project" value="InterPro"/>
</dbReference>
<dbReference type="PROSITE" id="PS51677">
    <property type="entry name" value="NODB"/>
    <property type="match status" value="1"/>
</dbReference>
<dbReference type="AlphaFoldDB" id="A0A3B0YC59"/>
<sequence>MSKILSRDNLAKTLDIFKINKILNITRDNFVKDLRILAYHRVCDHSQCNDNDISLISANEDQFEWQVDHVNRNYDLINFEDLKDIINRKIKKPKRPVIITFDDGFLDNYMNAYPILKKHRAKATFFVSTGYIGTRNNFWFNQVYQSFQNPENKSALINDLEVDIIFSADKDERQEEIYTIIEALKKCPNSKRLELIEYIAENYPPRDFDENLNLPMSWEQLKEMSNNSMEIASHTINHPVLSTLTEKELVEEIHESKLVIEKMCGRSVSAIAYPVGMSFAYNDNILQQVRSAEYMFGASYIAGTNYFNKLNFHDLKRIHVECYTTKAMFKAMLSFPELFAVY</sequence>
<dbReference type="GO" id="GO:0005576">
    <property type="term" value="C:extracellular region"/>
    <property type="evidence" value="ECO:0007669"/>
    <property type="project" value="UniProtKB-SubCell"/>
</dbReference>
<accession>A0A3B0YC59</accession>
<gene>
    <name evidence="4" type="ORF">MNBD_GAMMA09-238</name>
</gene>
<name>A0A3B0YC59_9ZZZZ</name>